<organism evidence="1 2">
    <name type="scientific">Candidatus Ordinivivax streblomastigis</name>
    <dbReference type="NCBI Taxonomy" id="2540710"/>
    <lineage>
        <taxon>Bacteria</taxon>
        <taxon>Pseudomonadati</taxon>
        <taxon>Bacteroidota</taxon>
        <taxon>Bacteroidia</taxon>
        <taxon>Bacteroidales</taxon>
        <taxon>Candidatus Ordinivivax</taxon>
    </lineage>
</organism>
<evidence type="ECO:0000313" key="2">
    <source>
        <dbReference type="Proteomes" id="UP000324575"/>
    </source>
</evidence>
<name>A0A5M8P483_9BACT</name>
<dbReference type="EMBL" id="SNRX01000003">
    <property type="protein sequence ID" value="KAA6303136.1"/>
    <property type="molecule type" value="Genomic_DNA"/>
</dbReference>
<protein>
    <submittedName>
        <fullName evidence="1">Uncharacterized protein</fullName>
    </submittedName>
</protein>
<proteinExistence type="predicted"/>
<dbReference type="AlphaFoldDB" id="A0A5M8P483"/>
<gene>
    <name evidence="1" type="ORF">EZS26_000739</name>
</gene>
<sequence>MLLVLAVVLPVLFAGCSKDDDDESKTTYQVFNNNEKTSSTLDKYLDGSIYEVVVYCYIGDDIVRQDNFDKIAPGAKSELKEVPDNFEKIKVSFKFLPKESEFYDLSANTRKYAVAYTLLSKGKNTISELNGETMVGNTLRSSSVQYEWENINSLFNKFSN</sequence>
<reference evidence="1 2" key="1">
    <citation type="submission" date="2019-03" db="EMBL/GenBank/DDBJ databases">
        <title>Single cell metagenomics reveals metabolic interactions within the superorganism composed of flagellate Streblomastix strix and complex community of Bacteroidetes bacteria on its surface.</title>
        <authorList>
            <person name="Treitli S.C."/>
            <person name="Kolisko M."/>
            <person name="Husnik F."/>
            <person name="Keeling P."/>
            <person name="Hampl V."/>
        </authorList>
    </citation>
    <scope>NUCLEOTIDE SEQUENCE [LARGE SCALE GENOMIC DNA]</scope>
    <source>
        <strain evidence="1">St1</strain>
    </source>
</reference>
<dbReference type="Proteomes" id="UP000324575">
    <property type="component" value="Unassembled WGS sequence"/>
</dbReference>
<evidence type="ECO:0000313" key="1">
    <source>
        <dbReference type="EMBL" id="KAA6303136.1"/>
    </source>
</evidence>
<accession>A0A5M8P483</accession>
<comment type="caution">
    <text evidence="1">The sequence shown here is derived from an EMBL/GenBank/DDBJ whole genome shotgun (WGS) entry which is preliminary data.</text>
</comment>